<evidence type="ECO:0000313" key="1">
    <source>
        <dbReference type="EMBL" id="KAK6345356.1"/>
    </source>
</evidence>
<comment type="caution">
    <text evidence="1">The sequence shown here is derived from an EMBL/GenBank/DDBJ whole genome shotgun (WGS) entry which is preliminary data.</text>
</comment>
<accession>A0AAN8RD55</accession>
<evidence type="ECO:0000313" key="2">
    <source>
        <dbReference type="Proteomes" id="UP001313282"/>
    </source>
</evidence>
<name>A0AAN8RD55_9PEZI</name>
<protein>
    <recommendedName>
        <fullName evidence="3">F-box domain-containing protein</fullName>
    </recommendedName>
</protein>
<proteinExistence type="predicted"/>
<reference evidence="1 2" key="1">
    <citation type="submission" date="2019-10" db="EMBL/GenBank/DDBJ databases">
        <authorList>
            <person name="Palmer J.M."/>
        </authorList>
    </citation>
    <scope>NUCLEOTIDE SEQUENCE [LARGE SCALE GENOMIC DNA]</scope>
    <source>
        <strain evidence="1 2">TWF718</strain>
    </source>
</reference>
<dbReference type="EMBL" id="JAVHNR010000004">
    <property type="protein sequence ID" value="KAK6345356.1"/>
    <property type="molecule type" value="Genomic_DNA"/>
</dbReference>
<dbReference type="Proteomes" id="UP001313282">
    <property type="component" value="Unassembled WGS sequence"/>
</dbReference>
<sequence length="341" mass="39612">MIRLLELPIEILYLVLDELPRQARYRMGLTCKYIGSIAVPGLYSLCYFEFCLQQRTYVLSGPVGDVEANYTAYEKYHTAVRHICINHRTCFRDRNLEIRAAHRMLENSHLDTTQAPPDLLPHEPASIFSQFGLLIPQFAALKKVDLRNHEYTSDAALRQIQTIRKILVSCPSLKDFSIQINCDSQVRLSELRELEIGYQYDQPGQAYPRLTDLTIQITETCYDNNLEPAQNLLDTLCRLLNPSARTVKRLEFDFEVNRLADDWNYNPWYWPPREDQDWSKLDLPLVEAVCLSVRQDGLSSLMISEYIHFDPAKVRKLRLNSAEKILDIADELSIHFEIPKC</sequence>
<organism evidence="1 2">
    <name type="scientific">Orbilia javanica</name>
    <dbReference type="NCBI Taxonomy" id="47235"/>
    <lineage>
        <taxon>Eukaryota</taxon>
        <taxon>Fungi</taxon>
        <taxon>Dikarya</taxon>
        <taxon>Ascomycota</taxon>
        <taxon>Pezizomycotina</taxon>
        <taxon>Orbiliomycetes</taxon>
        <taxon>Orbiliales</taxon>
        <taxon>Orbiliaceae</taxon>
        <taxon>Orbilia</taxon>
    </lineage>
</organism>
<keyword evidence="2" id="KW-1185">Reference proteome</keyword>
<dbReference type="AlphaFoldDB" id="A0AAN8RD55"/>
<gene>
    <name evidence="1" type="ORF">TWF718_007274</name>
</gene>
<evidence type="ECO:0008006" key="3">
    <source>
        <dbReference type="Google" id="ProtNLM"/>
    </source>
</evidence>